<dbReference type="InterPro" id="IPR000014">
    <property type="entry name" value="PAS"/>
</dbReference>
<evidence type="ECO:0000256" key="3">
    <source>
        <dbReference type="ARBA" id="ARBA00022553"/>
    </source>
</evidence>
<evidence type="ECO:0000256" key="5">
    <source>
        <dbReference type="ARBA" id="ARBA00022777"/>
    </source>
</evidence>
<accession>A0A1F6LQW1</accession>
<dbReference type="SMART" id="SM00091">
    <property type="entry name" value="PAS"/>
    <property type="match status" value="3"/>
</dbReference>
<dbReference type="PANTHER" id="PTHR43304:SF1">
    <property type="entry name" value="PAC DOMAIN-CONTAINING PROTEIN"/>
    <property type="match status" value="1"/>
</dbReference>
<dbReference type="SUPFAM" id="SSF55785">
    <property type="entry name" value="PYP-like sensor domain (PAS domain)"/>
    <property type="match status" value="2"/>
</dbReference>
<dbReference type="InterPro" id="IPR035965">
    <property type="entry name" value="PAS-like_dom_sf"/>
</dbReference>
<dbReference type="InterPro" id="IPR001610">
    <property type="entry name" value="PAC"/>
</dbReference>
<dbReference type="CDD" id="cd00130">
    <property type="entry name" value="PAS"/>
    <property type="match status" value="1"/>
</dbReference>
<dbReference type="Pfam" id="PF08447">
    <property type="entry name" value="PAS_3"/>
    <property type="match status" value="1"/>
</dbReference>
<feature type="domain" description="PAS" evidence="6">
    <location>
        <begin position="140"/>
        <end position="210"/>
    </location>
</feature>
<comment type="catalytic activity">
    <reaction evidence="1">
        <text>ATP + protein L-histidine = ADP + protein N-phospho-L-histidine.</text>
        <dbReference type="EC" id="2.7.13.3"/>
    </reaction>
</comment>
<name>A0A1F6LQW1_9BACT</name>
<dbReference type="SMART" id="SM00086">
    <property type="entry name" value="PAC"/>
    <property type="match status" value="1"/>
</dbReference>
<protein>
    <recommendedName>
        <fullName evidence="2">histidine kinase</fullName>
        <ecNumber evidence="2">2.7.13.3</ecNumber>
    </recommendedName>
</protein>
<reference evidence="7 8" key="1">
    <citation type="journal article" date="2016" name="Nat. Commun.">
        <title>Thousands of microbial genomes shed light on interconnected biogeochemical processes in an aquifer system.</title>
        <authorList>
            <person name="Anantharaman K."/>
            <person name="Brown C.T."/>
            <person name="Hug L.A."/>
            <person name="Sharon I."/>
            <person name="Castelle C.J."/>
            <person name="Probst A.J."/>
            <person name="Thomas B.C."/>
            <person name="Singh A."/>
            <person name="Wilkins M.J."/>
            <person name="Karaoz U."/>
            <person name="Brodie E.L."/>
            <person name="Williams K.H."/>
            <person name="Hubbard S.S."/>
            <person name="Banfield J.F."/>
        </authorList>
    </citation>
    <scope>NUCLEOTIDE SEQUENCE [LARGE SCALE GENOMIC DNA]</scope>
</reference>
<evidence type="ECO:0000313" key="7">
    <source>
        <dbReference type="EMBL" id="OGH61787.1"/>
    </source>
</evidence>
<dbReference type="Pfam" id="PF08448">
    <property type="entry name" value="PAS_4"/>
    <property type="match status" value="1"/>
</dbReference>
<sequence length="369" mass="41601">MAQPDQQRAEALSSPHMLERVMDCLRERFVVIDRNYKILVVNDAALPNGVSKEQILYQQLFDVYPNLLVQGFKQLVDNVFATSESHVELFVRHTTIDGFTGYHHRKFIPLKDVFGRVEAVIAILENVHDERLAQLQTKQVEHEFEQMIETLQLVSFELNASGTIVKINKAVMPLFGYDSADLLGKSFTRSIHPDDVRSTWHVYWQIVNLGKPFGVCENRFAAADGSYLHMRWSIHPLYDAGGTVVGCRGVGENITADAERMRDAAERAHMFEQTIQAAPLPLLIVANGTIEKINRAAERLLQVHLRDGAVKLQQLCSEKQLDVLLKLYEQAQGRGSAHAKLVLSVKETELPVMATAIRIRNAVVIALKQ</sequence>
<evidence type="ECO:0000256" key="4">
    <source>
        <dbReference type="ARBA" id="ARBA00022679"/>
    </source>
</evidence>
<dbReference type="PANTHER" id="PTHR43304">
    <property type="entry name" value="PHYTOCHROME-LIKE PROTEIN CPH1"/>
    <property type="match status" value="1"/>
</dbReference>
<dbReference type="Gene3D" id="3.30.450.20">
    <property type="entry name" value="PAS domain"/>
    <property type="match status" value="2"/>
</dbReference>
<proteinExistence type="predicted"/>
<gene>
    <name evidence="7" type="ORF">A2848_01665</name>
</gene>
<dbReference type="EMBL" id="MFPV01000035">
    <property type="protein sequence ID" value="OGH61787.1"/>
    <property type="molecule type" value="Genomic_DNA"/>
</dbReference>
<keyword evidence="4" id="KW-0808">Transferase</keyword>
<dbReference type="InterPro" id="IPR013656">
    <property type="entry name" value="PAS_4"/>
</dbReference>
<evidence type="ECO:0000313" key="8">
    <source>
        <dbReference type="Proteomes" id="UP000176329"/>
    </source>
</evidence>
<evidence type="ECO:0000256" key="2">
    <source>
        <dbReference type="ARBA" id="ARBA00012438"/>
    </source>
</evidence>
<dbReference type="InterPro" id="IPR013655">
    <property type="entry name" value="PAS_fold_3"/>
</dbReference>
<dbReference type="AlphaFoldDB" id="A0A1F6LQW1"/>
<evidence type="ECO:0000259" key="6">
    <source>
        <dbReference type="PROSITE" id="PS50112"/>
    </source>
</evidence>
<dbReference type="InterPro" id="IPR052162">
    <property type="entry name" value="Sensor_kinase/Photoreceptor"/>
</dbReference>
<dbReference type="GO" id="GO:0004673">
    <property type="term" value="F:protein histidine kinase activity"/>
    <property type="evidence" value="ECO:0007669"/>
    <property type="project" value="UniProtKB-EC"/>
</dbReference>
<dbReference type="Pfam" id="PF13188">
    <property type="entry name" value="PAS_8"/>
    <property type="match status" value="1"/>
</dbReference>
<dbReference type="PROSITE" id="PS50112">
    <property type="entry name" value="PAS"/>
    <property type="match status" value="1"/>
</dbReference>
<dbReference type="EC" id="2.7.13.3" evidence="2"/>
<evidence type="ECO:0000256" key="1">
    <source>
        <dbReference type="ARBA" id="ARBA00000085"/>
    </source>
</evidence>
<comment type="caution">
    <text evidence="7">The sequence shown here is derived from an EMBL/GenBank/DDBJ whole genome shotgun (WGS) entry which is preliminary data.</text>
</comment>
<organism evidence="7 8">
    <name type="scientific">Candidatus Magasanikbacteria bacterium RIFCSPHIGHO2_01_FULL_50_8</name>
    <dbReference type="NCBI Taxonomy" id="1798674"/>
    <lineage>
        <taxon>Bacteria</taxon>
        <taxon>Candidatus Magasanikiibacteriota</taxon>
    </lineage>
</organism>
<dbReference type="Proteomes" id="UP000176329">
    <property type="component" value="Unassembled WGS sequence"/>
</dbReference>
<keyword evidence="3" id="KW-0597">Phosphoprotein</keyword>
<dbReference type="NCBIfam" id="TIGR00229">
    <property type="entry name" value="sensory_box"/>
    <property type="match status" value="1"/>
</dbReference>
<keyword evidence="5" id="KW-0418">Kinase</keyword>